<keyword evidence="3" id="KW-0732">Signal</keyword>
<dbReference type="Gene3D" id="2.60.40.10">
    <property type="entry name" value="Immunoglobulins"/>
    <property type="match status" value="1"/>
</dbReference>
<reference evidence="5 6" key="1">
    <citation type="submission" date="2016-01" db="EMBL/GenBank/DDBJ databases">
        <title>Characterization of the Clostridium difficile lineages that are prevalent in Hong Kong and China.</title>
        <authorList>
            <person name="Kwok J.S.-L."/>
            <person name="Lam W.-Y."/>
            <person name="Ip M."/>
            <person name="Chan T.-F."/>
            <person name="Hawkey P.M."/>
            <person name="Tsui S.K.-W."/>
        </authorList>
    </citation>
    <scope>NUCLEOTIDE SEQUENCE [LARGE SCALE GENOMIC DNA]</scope>
    <source>
        <strain evidence="5 6">300064</strain>
    </source>
</reference>
<name>A0A0A6Q3A1_CLOBU</name>
<evidence type="ECO:0000313" key="6">
    <source>
        <dbReference type="Proteomes" id="UP000238081"/>
    </source>
</evidence>
<evidence type="ECO:0000313" key="5">
    <source>
        <dbReference type="EMBL" id="PPV17861.1"/>
    </source>
</evidence>
<protein>
    <submittedName>
        <fullName evidence="5">Colossin B</fullName>
    </submittedName>
</protein>
<accession>A0A0A6Q3A1</accession>
<dbReference type="Proteomes" id="UP000238081">
    <property type="component" value="Unassembled WGS sequence"/>
</dbReference>
<gene>
    <name evidence="5" type="ORF">AWN73_00160</name>
</gene>
<comment type="subcellular location">
    <subcellularLocation>
        <location evidence="1">Secreted</location>
    </subcellularLocation>
</comment>
<organism evidence="5 6">
    <name type="scientific">Clostridium butyricum</name>
    <dbReference type="NCBI Taxonomy" id="1492"/>
    <lineage>
        <taxon>Bacteria</taxon>
        <taxon>Bacillati</taxon>
        <taxon>Bacillota</taxon>
        <taxon>Clostridia</taxon>
        <taxon>Eubacteriales</taxon>
        <taxon>Clostridiaceae</taxon>
        <taxon>Clostridium</taxon>
    </lineage>
</organism>
<keyword evidence="2" id="KW-0964">Secreted</keyword>
<dbReference type="RefSeq" id="WP_043661942.1">
    <property type="nucleotide sequence ID" value="NZ_JSEG01000001.1"/>
</dbReference>
<proteinExistence type="predicted"/>
<dbReference type="Pfam" id="PF17210">
    <property type="entry name" value="SdrD_B"/>
    <property type="match status" value="1"/>
</dbReference>
<dbReference type="AlphaFoldDB" id="A0A0A6Q3A1"/>
<evidence type="ECO:0000256" key="2">
    <source>
        <dbReference type="ARBA" id="ARBA00022525"/>
    </source>
</evidence>
<comment type="caution">
    <text evidence="5">The sequence shown here is derived from an EMBL/GenBank/DDBJ whole genome shotgun (WGS) entry which is preliminary data.</text>
</comment>
<evidence type="ECO:0000256" key="1">
    <source>
        <dbReference type="ARBA" id="ARBA00004613"/>
    </source>
</evidence>
<dbReference type="SUPFAM" id="SSF117074">
    <property type="entry name" value="Hypothetical protein PA1324"/>
    <property type="match status" value="1"/>
</dbReference>
<evidence type="ECO:0000256" key="3">
    <source>
        <dbReference type="ARBA" id="ARBA00022729"/>
    </source>
</evidence>
<dbReference type="InterPro" id="IPR013783">
    <property type="entry name" value="Ig-like_fold"/>
</dbReference>
<dbReference type="InterPro" id="IPR033764">
    <property type="entry name" value="Sdr_B"/>
</dbReference>
<dbReference type="GO" id="GO:0005576">
    <property type="term" value="C:extracellular region"/>
    <property type="evidence" value="ECO:0007669"/>
    <property type="project" value="UniProtKB-SubCell"/>
</dbReference>
<feature type="domain" description="SD-repeat containing protein B" evidence="4">
    <location>
        <begin position="37"/>
        <end position="108"/>
    </location>
</feature>
<sequence length="293" mass="32768">MFYNKSEDSKTGKKLKYIIKDIKDNAGQLNRGANISISGKVFIDFNRNGSIDPMSQGVDKVVIKLYTEDGQSTEYTTITGADGTYILKDIPSGNYYLIVSNIPNNMIFIENVLVNPHITKTGISNEIINSNIENFNIPIADNLESRGMQGITGPKGSDSDCATFYSMEFDCQTVPKGDYIELGNRMSGNRYVIDYNNGTCFVKLNSGGVYFITLEGHANFIGDTSIEDYIGIQLKLNEYPLNQGLFYRKDNGTIYISTLVRVEPFKNNYISFQNTGTTDINVDNISLRIWKIS</sequence>
<evidence type="ECO:0000259" key="4">
    <source>
        <dbReference type="Pfam" id="PF17210"/>
    </source>
</evidence>
<dbReference type="EMBL" id="LRDH01000001">
    <property type="protein sequence ID" value="PPV17861.1"/>
    <property type="molecule type" value="Genomic_DNA"/>
</dbReference>